<dbReference type="OrthoDB" id="416441at2759"/>
<dbReference type="InterPro" id="IPR013736">
    <property type="entry name" value="Xaa-Pro_dipept_C"/>
</dbReference>
<dbReference type="GO" id="GO:0008239">
    <property type="term" value="F:dipeptidyl-peptidase activity"/>
    <property type="evidence" value="ECO:0007669"/>
    <property type="project" value="InterPro"/>
</dbReference>
<evidence type="ECO:0000256" key="1">
    <source>
        <dbReference type="ARBA" id="ARBA00022801"/>
    </source>
</evidence>
<gene>
    <name evidence="3" type="ORF">ACHHYP_14187</name>
</gene>
<dbReference type="EMBL" id="JNBR01002051">
    <property type="protein sequence ID" value="OQR83855.1"/>
    <property type="molecule type" value="Genomic_DNA"/>
</dbReference>
<dbReference type="SUPFAM" id="SSF53474">
    <property type="entry name" value="alpha/beta-Hydrolases"/>
    <property type="match status" value="1"/>
</dbReference>
<dbReference type="InterPro" id="IPR008979">
    <property type="entry name" value="Galactose-bd-like_sf"/>
</dbReference>
<dbReference type="SMART" id="SM00939">
    <property type="entry name" value="PepX_C"/>
    <property type="match status" value="1"/>
</dbReference>
<dbReference type="Pfam" id="PF08530">
    <property type="entry name" value="PepX_C"/>
    <property type="match status" value="1"/>
</dbReference>
<dbReference type="Pfam" id="PF02129">
    <property type="entry name" value="Peptidase_S15"/>
    <property type="match status" value="1"/>
</dbReference>
<dbReference type="Proteomes" id="UP000243579">
    <property type="component" value="Unassembled WGS sequence"/>
</dbReference>
<accession>A0A1V9YDQ9</accession>
<dbReference type="STRING" id="1202772.A0A1V9YDQ9"/>
<reference evidence="3 4" key="1">
    <citation type="journal article" date="2014" name="Genome Biol. Evol.">
        <title>The secreted proteins of Achlya hypogyna and Thraustotheca clavata identify the ancestral oomycete secretome and reveal gene acquisitions by horizontal gene transfer.</title>
        <authorList>
            <person name="Misner I."/>
            <person name="Blouin N."/>
            <person name="Leonard G."/>
            <person name="Richards T.A."/>
            <person name="Lane C.E."/>
        </authorList>
    </citation>
    <scope>NUCLEOTIDE SEQUENCE [LARGE SCALE GENOMIC DNA]</scope>
    <source>
        <strain evidence="3 4">ATCC 48635</strain>
    </source>
</reference>
<name>A0A1V9YDQ9_ACHHY</name>
<dbReference type="SUPFAM" id="SSF49785">
    <property type="entry name" value="Galactose-binding domain-like"/>
    <property type="match status" value="1"/>
</dbReference>
<feature type="domain" description="Xaa-Pro dipeptidyl-peptidase C-terminal" evidence="2">
    <location>
        <begin position="390"/>
        <end position="653"/>
    </location>
</feature>
<dbReference type="InterPro" id="IPR000383">
    <property type="entry name" value="Xaa-Pro-like_dom"/>
</dbReference>
<evidence type="ECO:0000259" key="2">
    <source>
        <dbReference type="SMART" id="SM00939"/>
    </source>
</evidence>
<dbReference type="InterPro" id="IPR029058">
    <property type="entry name" value="AB_hydrolase_fold"/>
</dbReference>
<protein>
    <recommendedName>
        <fullName evidence="2">Xaa-Pro dipeptidyl-peptidase C-terminal domain-containing protein</fullName>
    </recommendedName>
</protein>
<dbReference type="Gene3D" id="2.60.120.260">
    <property type="entry name" value="Galactose-binding domain-like"/>
    <property type="match status" value="1"/>
</dbReference>
<keyword evidence="1" id="KW-0378">Hydrolase</keyword>
<dbReference type="InterPro" id="IPR005674">
    <property type="entry name" value="CocE/Ser_esterase"/>
</dbReference>
<evidence type="ECO:0000313" key="3">
    <source>
        <dbReference type="EMBL" id="OQR83855.1"/>
    </source>
</evidence>
<keyword evidence="4" id="KW-1185">Reference proteome</keyword>
<dbReference type="NCBIfam" id="TIGR00976">
    <property type="entry name" value="CocE_NonD"/>
    <property type="match status" value="1"/>
</dbReference>
<sequence length="663" mass="73217">MNWKGVTCVVLLCALPIVLVLVVLVLLYAGGAKLAKCCKPRGQKCSDRFTAIPPPTSKAKTAYSVSSQYLTMADGTRLAMDVYLPTAGGEQAKRPCIFNQSRYHRSVSLRWPFRLLVNGGMPIGFINSVFFERMLAEGYAIVSVDIRGCGASFGTNVHPWNLQERLDSVEVMDWIVRQSWSNGQIGLWGISYEGTAAYLSASMQHPAVKACVPMYMFYDVYHDIACPGGITQHYFPTLWQGFNSVVDSNDYSKLELMLGMGKWFLQGVTPASASYQDLLDAVRDHGKNWIATDDITPLLNRDSPSKTTSSTPGDLSLHHVLRAFQQARVPTLFYSGWFDATARSALQGYANLPDQSKVILGPWNHGGVQFWNVDANRSQPTDFDHFTPVLEFLAHHFHAAPTATAPELEPLVPATTGLHRGVDYFVLGENRWHHSDVWPAHSQRKTWYLSMDTDAHTLTPTLSHVTGGRTTMAVLGQKSVGGNSRWHATIRIRDPITYVDWDAAKHVVFTSAPLEQPLKIVGTPVVSLHVASSDVDADLFVYLVAVAPKTKTISYITEGHLRASHRKETADPTIPGMDDAAVPLHSFHTEDQQPLERDCVVLVRLGLLPIAYMFAEGSSVQLRVGGRDERHFHDTTPATGRDVTLHASADRVASLELPVVEAD</sequence>
<dbReference type="Gene3D" id="3.40.50.1820">
    <property type="entry name" value="alpha/beta hydrolase"/>
    <property type="match status" value="2"/>
</dbReference>
<proteinExistence type="predicted"/>
<dbReference type="AlphaFoldDB" id="A0A1V9YDQ9"/>
<organism evidence="3 4">
    <name type="scientific">Achlya hypogyna</name>
    <name type="common">Oomycete</name>
    <name type="synonym">Protoachlya hypogyna</name>
    <dbReference type="NCBI Taxonomy" id="1202772"/>
    <lineage>
        <taxon>Eukaryota</taxon>
        <taxon>Sar</taxon>
        <taxon>Stramenopiles</taxon>
        <taxon>Oomycota</taxon>
        <taxon>Saprolegniomycetes</taxon>
        <taxon>Saprolegniales</taxon>
        <taxon>Achlyaceae</taxon>
        <taxon>Achlya</taxon>
    </lineage>
</organism>
<comment type="caution">
    <text evidence="3">The sequence shown here is derived from an EMBL/GenBank/DDBJ whole genome shotgun (WGS) entry which is preliminary data.</text>
</comment>
<evidence type="ECO:0000313" key="4">
    <source>
        <dbReference type="Proteomes" id="UP000243579"/>
    </source>
</evidence>